<dbReference type="Gene3D" id="3.40.50.1380">
    <property type="entry name" value="Methylglyoxal synthase-like domain"/>
    <property type="match status" value="1"/>
</dbReference>
<dbReference type="AlphaFoldDB" id="A0ABD3P431"/>
<dbReference type="GO" id="GO:0016740">
    <property type="term" value="F:transferase activity"/>
    <property type="evidence" value="ECO:0007669"/>
    <property type="project" value="UniProtKB-KW"/>
</dbReference>
<comment type="pathway">
    <text evidence="3">Purine metabolism; IMP biosynthesis via de novo pathway; 5-formamido-1-(5-phospho-D-ribosyl)imidazole-4-carboxamide from 5-amino-1-(5-phospho-D-ribosyl)imidazole-4-carboxamide (10-formyl THF route): step 1/1.</text>
</comment>
<dbReference type="InterPro" id="IPR036914">
    <property type="entry name" value="MGS-like_dom_sf"/>
</dbReference>
<dbReference type="InterPro" id="IPR024051">
    <property type="entry name" value="AICAR_Tfase_dup_dom_sf"/>
</dbReference>
<dbReference type="CDD" id="cd01421">
    <property type="entry name" value="IMPCH"/>
    <property type="match status" value="1"/>
</dbReference>
<evidence type="ECO:0000313" key="12">
    <source>
        <dbReference type="Proteomes" id="UP001530315"/>
    </source>
</evidence>
<feature type="domain" description="MGS-like" evidence="10">
    <location>
        <begin position="13"/>
        <end position="160"/>
    </location>
</feature>
<name>A0ABD3P431_9STRA</name>
<evidence type="ECO:0000256" key="1">
    <source>
        <dbReference type="ARBA" id="ARBA00004514"/>
    </source>
</evidence>
<comment type="pathway">
    <text evidence="2">Purine metabolism; IMP biosynthesis via de novo pathway; IMP from 5-formamido-1-(5-phospho-D-ribosyl)imidazole-4-carboxamide: step 1/1.</text>
</comment>
<dbReference type="GO" id="GO:0005829">
    <property type="term" value="C:cytosol"/>
    <property type="evidence" value="ECO:0007669"/>
    <property type="project" value="UniProtKB-SubCell"/>
</dbReference>
<dbReference type="Pfam" id="PF02142">
    <property type="entry name" value="MGS"/>
    <property type="match status" value="1"/>
</dbReference>
<dbReference type="GO" id="GO:0006164">
    <property type="term" value="P:purine nucleotide biosynthetic process"/>
    <property type="evidence" value="ECO:0007669"/>
    <property type="project" value="UniProtKB-KW"/>
</dbReference>
<dbReference type="SMART" id="SM00798">
    <property type="entry name" value="AICARFT_IMPCHas"/>
    <property type="match status" value="1"/>
</dbReference>
<reference evidence="11 12" key="1">
    <citation type="submission" date="2024-10" db="EMBL/GenBank/DDBJ databases">
        <title>Updated reference genomes for cyclostephanoid diatoms.</title>
        <authorList>
            <person name="Roberts W.R."/>
            <person name="Alverson A.J."/>
        </authorList>
    </citation>
    <scope>NUCLEOTIDE SEQUENCE [LARGE SCALE GENOMIC DNA]</scope>
    <source>
        <strain evidence="11 12">AJA276-08</strain>
    </source>
</reference>
<comment type="caution">
    <text evidence="11">The sequence shown here is derived from an EMBL/GenBank/DDBJ whole genome shotgun (WGS) entry which is preliminary data.</text>
</comment>
<dbReference type="EMBL" id="JALLAZ020001076">
    <property type="protein sequence ID" value="KAL3781245.1"/>
    <property type="molecule type" value="Genomic_DNA"/>
</dbReference>
<dbReference type="FunFam" id="3.40.140.20:FF:000003">
    <property type="entry name" value="Bifunctional purine biosynthesis protein"/>
    <property type="match status" value="1"/>
</dbReference>
<dbReference type="Gene3D" id="3.40.140.20">
    <property type="match status" value="2"/>
</dbReference>
<dbReference type="SMART" id="SM00851">
    <property type="entry name" value="MGS"/>
    <property type="match status" value="1"/>
</dbReference>
<dbReference type="InterPro" id="IPR016193">
    <property type="entry name" value="Cytidine_deaminase-like"/>
</dbReference>
<evidence type="ECO:0000256" key="2">
    <source>
        <dbReference type="ARBA" id="ARBA00004844"/>
    </source>
</evidence>
<keyword evidence="8" id="KW-0378">Hydrolase</keyword>
<protein>
    <recommendedName>
        <fullName evidence="10">MGS-like domain-containing protein</fullName>
    </recommendedName>
</protein>
<keyword evidence="9" id="KW-0511">Multifunctional enzyme</keyword>
<evidence type="ECO:0000256" key="9">
    <source>
        <dbReference type="ARBA" id="ARBA00023268"/>
    </source>
</evidence>
<dbReference type="GO" id="GO:0016787">
    <property type="term" value="F:hydrolase activity"/>
    <property type="evidence" value="ECO:0007669"/>
    <property type="project" value="UniProtKB-KW"/>
</dbReference>
<dbReference type="HAMAP" id="MF_00139">
    <property type="entry name" value="PurH"/>
    <property type="match status" value="1"/>
</dbReference>
<evidence type="ECO:0000256" key="3">
    <source>
        <dbReference type="ARBA" id="ARBA00004954"/>
    </source>
</evidence>
<dbReference type="NCBIfam" id="NF005492">
    <property type="entry name" value="PRK07106.1"/>
    <property type="match status" value="1"/>
</dbReference>
<evidence type="ECO:0000256" key="6">
    <source>
        <dbReference type="ARBA" id="ARBA00022679"/>
    </source>
</evidence>
<dbReference type="NCBIfam" id="TIGR00355">
    <property type="entry name" value="purH"/>
    <property type="match status" value="1"/>
</dbReference>
<comment type="similarity">
    <text evidence="4">Belongs to the PurH family.</text>
</comment>
<proteinExistence type="inferred from homology"/>
<keyword evidence="6" id="KW-0808">Transferase</keyword>
<dbReference type="SUPFAM" id="SSF52335">
    <property type="entry name" value="Methylglyoxal synthase-like"/>
    <property type="match status" value="1"/>
</dbReference>
<dbReference type="FunFam" id="3.40.50.1380:FF:000001">
    <property type="entry name" value="Bifunctional purine biosynthesis protein PurH"/>
    <property type="match status" value="1"/>
</dbReference>
<keyword evidence="7" id="KW-0658">Purine biosynthesis</keyword>
<sequence length="621" mass="66757">MAHILSAVTGDQVDVVPITRALISVSDKSGIVDLCSYLHSRGVELLSTGGTATALRDAGLPCLDVSEYTGSPEILDGRVKTLHPKVHGGLLGVRGNADHARDMRDNGIGLIDMTVLNLYPFEATVKSGGSFEACIENVDIGGPSMLRSTAKNHAFTTIVTSPDQYDEVRACMEDNGGGTTLSLRRRYAARAFALSAAYDSTIATWFGRELGDGGGGGSVVTTRVYKPEFPLKYGCNPHQSPAGISSLLNAELPFSVLNGTPGYINLLDAANAWLLVKELREATGLAAASSFKHVSPAGAAVAVPLTEVECAAYEVTVEDAARLTPSALAYLRARNADPMCSFGDFAAVSDVVDEGTATILKREVSDGIIAPGYTPEALAILKSKKGGKFIVLEAKAHYVPEPVEYREVYGMAFSQRRNDVVITREHMTRNVVTRGGVGALSEDAIRDMIVASICVKYTQSNSVGFAKDGMMVGVGAGQQSRVDCVKLAGRKVSTWYLRQHPKVLGLQFKKGVKRQDRVNARVRYIEGDFTDEERARWEAQFEAVPEPLTEAEKDEFMKKATGVTISSDAFFPFRDSIDHASKVGVSYVAQPGGSVQDPEVTSCCDAYGMVMSFTDVRLFHH</sequence>
<evidence type="ECO:0000259" key="10">
    <source>
        <dbReference type="PROSITE" id="PS51855"/>
    </source>
</evidence>
<dbReference type="PIRSF" id="PIRSF000414">
    <property type="entry name" value="AICARFT_IMPCHas"/>
    <property type="match status" value="1"/>
</dbReference>
<keyword evidence="12" id="KW-1185">Reference proteome</keyword>
<evidence type="ECO:0000256" key="8">
    <source>
        <dbReference type="ARBA" id="ARBA00022801"/>
    </source>
</evidence>
<comment type="subcellular location">
    <subcellularLocation>
        <location evidence="1">Cytoplasm</location>
        <location evidence="1">Cytosol</location>
    </subcellularLocation>
</comment>
<evidence type="ECO:0000256" key="4">
    <source>
        <dbReference type="ARBA" id="ARBA00007667"/>
    </source>
</evidence>
<keyword evidence="5" id="KW-0963">Cytoplasm</keyword>
<evidence type="ECO:0000256" key="5">
    <source>
        <dbReference type="ARBA" id="ARBA00022490"/>
    </source>
</evidence>
<dbReference type="InterPro" id="IPR002695">
    <property type="entry name" value="PurH-like"/>
</dbReference>
<organism evidence="11 12">
    <name type="scientific">Stephanodiscus triporus</name>
    <dbReference type="NCBI Taxonomy" id="2934178"/>
    <lineage>
        <taxon>Eukaryota</taxon>
        <taxon>Sar</taxon>
        <taxon>Stramenopiles</taxon>
        <taxon>Ochrophyta</taxon>
        <taxon>Bacillariophyta</taxon>
        <taxon>Coscinodiscophyceae</taxon>
        <taxon>Thalassiosirophycidae</taxon>
        <taxon>Stephanodiscales</taxon>
        <taxon>Stephanodiscaceae</taxon>
        <taxon>Stephanodiscus</taxon>
    </lineage>
</organism>
<dbReference type="Proteomes" id="UP001530315">
    <property type="component" value="Unassembled WGS sequence"/>
</dbReference>
<dbReference type="SUPFAM" id="SSF53927">
    <property type="entry name" value="Cytidine deaminase-like"/>
    <property type="match status" value="1"/>
</dbReference>
<dbReference type="PROSITE" id="PS51855">
    <property type="entry name" value="MGS"/>
    <property type="match status" value="1"/>
</dbReference>
<dbReference type="PANTHER" id="PTHR11692:SF0">
    <property type="entry name" value="BIFUNCTIONAL PURINE BIOSYNTHESIS PROTEIN ATIC"/>
    <property type="match status" value="1"/>
</dbReference>
<evidence type="ECO:0000256" key="7">
    <source>
        <dbReference type="ARBA" id="ARBA00022755"/>
    </source>
</evidence>
<dbReference type="Gene3D" id="1.10.287.440">
    <property type="match status" value="1"/>
</dbReference>
<dbReference type="InterPro" id="IPR011607">
    <property type="entry name" value="MGS-like_dom"/>
</dbReference>
<gene>
    <name evidence="11" type="ORF">ACHAW5_009932</name>
</gene>
<dbReference type="InterPro" id="IPR024050">
    <property type="entry name" value="AICAR_Tfase_insert_dom_sf"/>
</dbReference>
<dbReference type="Pfam" id="PF01808">
    <property type="entry name" value="AICARFT_IMPCHas"/>
    <property type="match status" value="1"/>
</dbReference>
<dbReference type="PANTHER" id="PTHR11692">
    <property type="entry name" value="BIFUNCTIONAL PURINE BIOSYNTHESIS PROTEIN PURH"/>
    <property type="match status" value="1"/>
</dbReference>
<evidence type="ECO:0000313" key="11">
    <source>
        <dbReference type="EMBL" id="KAL3781245.1"/>
    </source>
</evidence>
<accession>A0ABD3P431</accession>